<dbReference type="PATRIC" id="fig|49338.4.peg.1146"/>
<name>A0A098AXW0_DESHA</name>
<gene>
    <name evidence="6" type="ORF">AT727_07240</name>
    <name evidence="5" type="ORF">DPCES_1060</name>
</gene>
<dbReference type="Gene3D" id="3.30.420.150">
    <property type="entry name" value="Exopolyphosphatase. Domain 2"/>
    <property type="match status" value="1"/>
</dbReference>
<dbReference type="GO" id="GO:0008894">
    <property type="term" value="F:guanosine-5'-triphosphate,3'-diphosphate diphosphatase activity"/>
    <property type="evidence" value="ECO:0007669"/>
    <property type="project" value="UniProtKB-EC"/>
</dbReference>
<dbReference type="InterPro" id="IPR003695">
    <property type="entry name" value="Ppx_GppA_N"/>
</dbReference>
<dbReference type="Gene3D" id="3.30.420.40">
    <property type="match status" value="1"/>
</dbReference>
<dbReference type="Gene3D" id="1.10.3210.10">
    <property type="entry name" value="Hypothetical protein af1432"/>
    <property type="match status" value="1"/>
</dbReference>
<dbReference type="AlphaFoldDB" id="A0A098AXW0"/>
<evidence type="ECO:0000256" key="1">
    <source>
        <dbReference type="ARBA" id="ARBA00007125"/>
    </source>
</evidence>
<dbReference type="EMBL" id="LOCK01000039">
    <property type="protein sequence ID" value="KTE90381.1"/>
    <property type="molecule type" value="Genomic_DNA"/>
</dbReference>
<keyword evidence="2 5" id="KW-0378">Hydrolase</keyword>
<protein>
    <submittedName>
        <fullName evidence="5 6">Phosphatase</fullName>
        <ecNumber evidence="5">3.6.1.40</ecNumber>
    </submittedName>
</protein>
<reference evidence="5" key="1">
    <citation type="submission" date="2014-07" db="EMBL/GenBank/DDBJ databases">
        <authorList>
            <person name="Hornung V.Bastian."/>
        </authorList>
    </citation>
    <scope>NUCLEOTIDE SEQUENCE</scope>
    <source>
        <strain evidence="5">PCE-S</strain>
    </source>
</reference>
<dbReference type="CDD" id="cd24052">
    <property type="entry name" value="ASKHA_NBD_HpPPX-GppA-like"/>
    <property type="match status" value="1"/>
</dbReference>
<dbReference type="InterPro" id="IPR030673">
    <property type="entry name" value="PyroPPase_GppA_Ppx"/>
</dbReference>
<feature type="domain" description="Ppx/GppA phosphatase C-terminal" evidence="4">
    <location>
        <begin position="313"/>
        <end position="471"/>
    </location>
</feature>
<dbReference type="EC" id="3.6.1.40" evidence="5"/>
<dbReference type="InterPro" id="IPR048950">
    <property type="entry name" value="Ppx_GppA_C"/>
</dbReference>
<evidence type="ECO:0000313" key="5">
    <source>
        <dbReference type="EMBL" id="CDX00947.1"/>
    </source>
</evidence>
<proteinExistence type="inferred from homology"/>
<dbReference type="PIRSF" id="PIRSF001267">
    <property type="entry name" value="Pyrophosphatase_GppA_Ppx"/>
    <property type="match status" value="1"/>
</dbReference>
<evidence type="ECO:0000256" key="2">
    <source>
        <dbReference type="ARBA" id="ARBA00022801"/>
    </source>
</evidence>
<dbReference type="Proteomes" id="UP000054623">
    <property type="component" value="Unassembled WGS sequence"/>
</dbReference>
<feature type="domain" description="Ppx/GppA phosphatase N-terminal" evidence="3">
    <location>
        <begin position="22"/>
        <end position="301"/>
    </location>
</feature>
<dbReference type="EMBL" id="LK996017">
    <property type="protein sequence ID" value="CDX00947.1"/>
    <property type="molecule type" value="Genomic_DNA"/>
</dbReference>
<dbReference type="SUPFAM" id="SSF53067">
    <property type="entry name" value="Actin-like ATPase domain"/>
    <property type="match status" value="2"/>
</dbReference>
<dbReference type="RefSeq" id="WP_018213245.1">
    <property type="nucleotide sequence ID" value="NZ_JAYFNZ010000002.1"/>
</dbReference>
<dbReference type="OrthoDB" id="9807195at2"/>
<evidence type="ECO:0000259" key="3">
    <source>
        <dbReference type="Pfam" id="PF02541"/>
    </source>
</evidence>
<reference evidence="6 7" key="2">
    <citation type="submission" date="2015-12" db="EMBL/GenBank/DDBJ databases">
        <title>Draft Genome Sequence of Desulfitobacterium hafniense Strain DH, a Sulfate-reducing Bacterium Isolated from Paddy Soils.</title>
        <authorList>
            <person name="Bao P."/>
            <person name="Zhang X."/>
            <person name="Li G."/>
        </authorList>
    </citation>
    <scope>NUCLEOTIDE SEQUENCE [LARGE SCALE GENOMIC DNA]</scope>
    <source>
        <strain evidence="6 7">DH</strain>
    </source>
</reference>
<dbReference type="InterPro" id="IPR050273">
    <property type="entry name" value="GppA/Ppx_hydrolase"/>
</dbReference>
<accession>A0A098AXW0</accession>
<evidence type="ECO:0000259" key="4">
    <source>
        <dbReference type="Pfam" id="PF21447"/>
    </source>
</evidence>
<evidence type="ECO:0000313" key="6">
    <source>
        <dbReference type="EMBL" id="KTE90381.1"/>
    </source>
</evidence>
<dbReference type="InterPro" id="IPR043129">
    <property type="entry name" value="ATPase_NBD"/>
</dbReference>
<evidence type="ECO:0000313" key="7">
    <source>
        <dbReference type="Proteomes" id="UP000054623"/>
    </source>
</evidence>
<dbReference type="Pfam" id="PF02541">
    <property type="entry name" value="Ppx-GppA"/>
    <property type="match status" value="1"/>
</dbReference>
<comment type="similarity">
    <text evidence="1">Belongs to the GppA/Ppx family.</text>
</comment>
<dbReference type="PANTHER" id="PTHR30005:SF0">
    <property type="entry name" value="RETROGRADE REGULATION PROTEIN 2"/>
    <property type="match status" value="1"/>
</dbReference>
<sequence length="497" mass="56115">MRILGIIDIGSNSMRLVIVQLTDDNSYRIIDDVKHSVRLGKDILPNGNLHPIRMQRAIETLQFYKTLCDAIQTDQIIVVATEAIRKAANQKEFLELVYSLTGLAVRVLEGEEEAYYDYFSVANAFAMSENLIMDIGGASTELIWMKDRKVRNMASLPFGTISISEQLNQAAGNIYEKEKTVTNALIHTFHQLGWLPHGKTLIGIGGSFRNIAKIDKKRCAYPLELSHNYYLPGERLQDIHQLIMTTPAGRRKDIRGLSSERADIIWGATTAINALLMYCGISDIYISGYGLREGIIYEEILHDLNPVEDVLDYSINNLMSNIDLNKKHAFHVWQLSRSLFEQLGSVHELNASTVNVLKTAALLHDSGISISYYDHHLHSFYIILNSQINGLSQQELLMAAYTAASHRKNKVKIDPAHKGLLREQEINTIRKLGVILRIAESLDRWMNDNISAVDCLIEQEVVALKLTSNSTHELEAKETMEISAAFLKEFGRRLHII</sequence>
<dbReference type="Pfam" id="PF21447">
    <property type="entry name" value="Ppx-GppA_III"/>
    <property type="match status" value="1"/>
</dbReference>
<dbReference type="PANTHER" id="PTHR30005">
    <property type="entry name" value="EXOPOLYPHOSPHATASE"/>
    <property type="match status" value="1"/>
</dbReference>
<dbReference type="SUPFAM" id="SSF109604">
    <property type="entry name" value="HD-domain/PDEase-like"/>
    <property type="match status" value="1"/>
</dbReference>
<organism evidence="5">
    <name type="scientific">Desulfitobacterium hafniense</name>
    <name type="common">Desulfitobacterium frappieri</name>
    <dbReference type="NCBI Taxonomy" id="49338"/>
    <lineage>
        <taxon>Bacteria</taxon>
        <taxon>Bacillati</taxon>
        <taxon>Bacillota</taxon>
        <taxon>Clostridia</taxon>
        <taxon>Eubacteriales</taxon>
        <taxon>Desulfitobacteriaceae</taxon>
        <taxon>Desulfitobacterium</taxon>
    </lineage>
</organism>